<reference evidence="1" key="1">
    <citation type="journal article" date="2015" name="Nature">
        <title>Complex archaea that bridge the gap between prokaryotes and eukaryotes.</title>
        <authorList>
            <person name="Spang A."/>
            <person name="Saw J.H."/>
            <person name="Jorgensen S.L."/>
            <person name="Zaremba-Niedzwiedzka K."/>
            <person name="Martijn J."/>
            <person name="Lind A.E."/>
            <person name="van Eijk R."/>
            <person name="Schleper C."/>
            <person name="Guy L."/>
            <person name="Ettema T.J."/>
        </authorList>
    </citation>
    <scope>NUCLEOTIDE SEQUENCE</scope>
</reference>
<sequence length="117" mass="13311">MVIDITDIEMPLGAVLEEVSEFKRQLNNIMKMFRTKNEDLEIDWIINLRNAGTYLILQIAILKSEYALAQMTNEAPGEGYKVLMQKFQSVINVLTGISNALEINCSSLLIMMEAKRL</sequence>
<dbReference type="AlphaFoldDB" id="A0A0F9IX22"/>
<evidence type="ECO:0000313" key="1">
    <source>
        <dbReference type="EMBL" id="KKM61979.1"/>
    </source>
</evidence>
<proteinExistence type="predicted"/>
<organism evidence="1">
    <name type="scientific">marine sediment metagenome</name>
    <dbReference type="NCBI Taxonomy" id="412755"/>
    <lineage>
        <taxon>unclassified sequences</taxon>
        <taxon>metagenomes</taxon>
        <taxon>ecological metagenomes</taxon>
    </lineage>
</organism>
<accession>A0A0F9IX22</accession>
<gene>
    <name evidence="1" type="ORF">LCGC14_1526320</name>
</gene>
<dbReference type="EMBL" id="LAZR01011386">
    <property type="protein sequence ID" value="KKM61979.1"/>
    <property type="molecule type" value="Genomic_DNA"/>
</dbReference>
<comment type="caution">
    <text evidence="1">The sequence shown here is derived from an EMBL/GenBank/DDBJ whole genome shotgun (WGS) entry which is preliminary data.</text>
</comment>
<protein>
    <submittedName>
        <fullName evidence="1">Uncharacterized protein</fullName>
    </submittedName>
</protein>
<name>A0A0F9IX22_9ZZZZ</name>